<dbReference type="Proteomes" id="UP001321498">
    <property type="component" value="Chromosome"/>
</dbReference>
<protein>
    <recommendedName>
        <fullName evidence="3">Aldehyde dehydrogenase domain-containing protein</fullName>
    </recommendedName>
</protein>
<feature type="domain" description="Aldehyde dehydrogenase" evidence="3">
    <location>
        <begin position="19"/>
        <end position="204"/>
    </location>
</feature>
<gene>
    <name evidence="4" type="ORF">GCM10025866_24810</name>
</gene>
<organism evidence="4 5">
    <name type="scientific">Naasia aerilata</name>
    <dbReference type="NCBI Taxonomy" id="1162966"/>
    <lineage>
        <taxon>Bacteria</taxon>
        <taxon>Bacillati</taxon>
        <taxon>Actinomycetota</taxon>
        <taxon>Actinomycetes</taxon>
        <taxon>Micrococcales</taxon>
        <taxon>Microbacteriaceae</taxon>
        <taxon>Naasia</taxon>
    </lineage>
</organism>
<keyword evidence="5" id="KW-1185">Reference proteome</keyword>
<evidence type="ECO:0000256" key="2">
    <source>
        <dbReference type="SAM" id="MobiDB-lite"/>
    </source>
</evidence>
<dbReference type="SUPFAM" id="SSF53720">
    <property type="entry name" value="ALDH-like"/>
    <property type="match status" value="1"/>
</dbReference>
<name>A0ABN6XNK6_9MICO</name>
<dbReference type="InterPro" id="IPR016162">
    <property type="entry name" value="Ald_DH_N"/>
</dbReference>
<dbReference type="PANTHER" id="PTHR11063">
    <property type="entry name" value="GLUTAMATE SEMIALDEHYDE DEHYDROGENASE"/>
    <property type="match status" value="1"/>
</dbReference>
<evidence type="ECO:0000313" key="5">
    <source>
        <dbReference type="Proteomes" id="UP001321498"/>
    </source>
</evidence>
<sequence length="261" mass="27178">MSGASSQPSVSLSLTDRFAAAKRASRALATQTAGAKNHALEAIASALLLGSDRILAANRMDLEAGERNGLSTALQDRLRLDEKRITALADAVLDVAGLTDPVGETVRGSILPNGLQVTQVRVPFGVVGVIYEARPNVTVDIAALALKSGNAAVLRGGTAAENSNRVLVEILQEALASAGLPADAVQTIDEFGREGARELMRARDYIDVLIPRGARSSSRPSSPSPPCRSSRPAPASCTSSSTRAPTPTSQRRSCSTRRPSG</sequence>
<dbReference type="InterPro" id="IPR016161">
    <property type="entry name" value="Ald_DH/histidinol_DH"/>
</dbReference>
<dbReference type="Pfam" id="PF00171">
    <property type="entry name" value="Aldedh"/>
    <property type="match status" value="1"/>
</dbReference>
<reference evidence="5" key="1">
    <citation type="journal article" date="2019" name="Int. J. Syst. Evol. Microbiol.">
        <title>The Global Catalogue of Microorganisms (GCM) 10K type strain sequencing project: providing services to taxonomists for standard genome sequencing and annotation.</title>
        <authorList>
            <consortium name="The Broad Institute Genomics Platform"/>
            <consortium name="The Broad Institute Genome Sequencing Center for Infectious Disease"/>
            <person name="Wu L."/>
            <person name="Ma J."/>
        </authorList>
    </citation>
    <scope>NUCLEOTIDE SEQUENCE [LARGE SCALE GENOMIC DNA]</scope>
    <source>
        <strain evidence="5">NBRC 108725</strain>
    </source>
</reference>
<evidence type="ECO:0000313" key="4">
    <source>
        <dbReference type="EMBL" id="BDZ46572.1"/>
    </source>
</evidence>
<evidence type="ECO:0000256" key="1">
    <source>
        <dbReference type="ARBA" id="ARBA00023002"/>
    </source>
</evidence>
<dbReference type="EMBL" id="AP027731">
    <property type="protein sequence ID" value="BDZ46572.1"/>
    <property type="molecule type" value="Genomic_DNA"/>
</dbReference>
<dbReference type="InterPro" id="IPR015590">
    <property type="entry name" value="Aldehyde_DH_dom"/>
</dbReference>
<dbReference type="Gene3D" id="3.40.605.10">
    <property type="entry name" value="Aldehyde Dehydrogenase, Chain A, domain 1"/>
    <property type="match status" value="1"/>
</dbReference>
<accession>A0ABN6XNK6</accession>
<feature type="compositionally biased region" description="Low complexity" evidence="2">
    <location>
        <begin position="211"/>
        <end position="253"/>
    </location>
</feature>
<evidence type="ECO:0000259" key="3">
    <source>
        <dbReference type="Pfam" id="PF00171"/>
    </source>
</evidence>
<proteinExistence type="predicted"/>
<dbReference type="PANTHER" id="PTHR11063:SF8">
    <property type="entry name" value="DELTA-1-PYRROLINE-5-CARBOXYLATE SYNTHASE"/>
    <property type="match status" value="1"/>
</dbReference>
<feature type="region of interest" description="Disordered" evidence="2">
    <location>
        <begin position="211"/>
        <end position="261"/>
    </location>
</feature>
<keyword evidence="1" id="KW-0560">Oxidoreductase</keyword>